<dbReference type="Pfam" id="PF06115">
    <property type="entry name" value="DUF956"/>
    <property type="match status" value="1"/>
</dbReference>
<dbReference type="RefSeq" id="WP_008461266.1">
    <property type="nucleotide sequence ID" value="NZ_JAQYAR010000029.1"/>
</dbReference>
<evidence type="ECO:0000313" key="2">
    <source>
        <dbReference type="Proteomes" id="UP000452141"/>
    </source>
</evidence>
<comment type="caution">
    <text evidence="1">The sequence shown here is derived from an EMBL/GenBank/DDBJ whole genome shotgun (WGS) entry which is preliminary data.</text>
</comment>
<dbReference type="EMBL" id="VUMW01000008">
    <property type="protein sequence ID" value="MST79672.1"/>
    <property type="molecule type" value="Genomic_DNA"/>
</dbReference>
<gene>
    <name evidence="1" type="ORF">FYJ61_04080</name>
</gene>
<proteinExistence type="predicted"/>
<sequence length="123" mass="14457">MAQSMNKEVDLATNATWFRTMPVYGKIMIGDEAYEFYNEKNVEDYVQIPWDQVTYVVADVHFKGKYIPRFEIRTKKDGKFIFATKDPKKTLRAIRKYVPADHMRQALGVGGTIKLFFTRHKKK</sequence>
<organism evidence="1 2">
    <name type="scientific">Lactobacillus equicursoris</name>
    <dbReference type="NCBI Taxonomy" id="420645"/>
    <lineage>
        <taxon>Bacteria</taxon>
        <taxon>Bacillati</taxon>
        <taxon>Bacillota</taxon>
        <taxon>Bacilli</taxon>
        <taxon>Lactobacillales</taxon>
        <taxon>Lactobacillaceae</taxon>
        <taxon>Lactobacillus</taxon>
    </lineage>
</organism>
<evidence type="ECO:0000313" key="1">
    <source>
        <dbReference type="EMBL" id="MST79672.1"/>
    </source>
</evidence>
<dbReference type="Proteomes" id="UP000452141">
    <property type="component" value="Unassembled WGS sequence"/>
</dbReference>
<protein>
    <submittedName>
        <fullName evidence="1">DUF956 family protein</fullName>
    </submittedName>
</protein>
<dbReference type="InterPro" id="IPR010360">
    <property type="entry name" value="DUF956"/>
</dbReference>
<reference evidence="1 2" key="1">
    <citation type="submission" date="2019-08" db="EMBL/GenBank/DDBJ databases">
        <title>In-depth cultivation of the pig gut microbiome towards novel bacterial diversity and tailored functional studies.</title>
        <authorList>
            <person name="Wylensek D."/>
            <person name="Hitch T.C.A."/>
            <person name="Clavel T."/>
        </authorList>
    </citation>
    <scope>NUCLEOTIDE SEQUENCE [LARGE SCALE GENOMIC DNA]</scope>
    <source>
        <strain evidence="1 2">WCA-470BD-2E</strain>
    </source>
</reference>
<name>A0A844FNA0_9LACO</name>
<accession>A0A844FNA0</accession>
<dbReference type="AlphaFoldDB" id="A0A844FNA0"/>
<dbReference type="PIRSF" id="PIRSF021265">
    <property type="entry name" value="DUF956"/>
    <property type="match status" value="1"/>
</dbReference>